<comment type="caution">
    <text evidence="3">The sequence shown here is derived from an EMBL/GenBank/DDBJ whole genome shotgun (WGS) entry which is preliminary data.</text>
</comment>
<keyword evidence="2" id="KW-1133">Transmembrane helix</keyword>
<feature type="compositionally biased region" description="Basic and acidic residues" evidence="1">
    <location>
        <begin position="775"/>
        <end position="793"/>
    </location>
</feature>
<dbReference type="Proteomes" id="UP000186817">
    <property type="component" value="Unassembled WGS sequence"/>
</dbReference>
<gene>
    <name evidence="3" type="ORF">AK812_SmicGene28002</name>
</gene>
<reference evidence="3 4" key="1">
    <citation type="submission" date="2016-02" db="EMBL/GenBank/DDBJ databases">
        <title>Genome analysis of coral dinoflagellate symbionts highlights evolutionary adaptations to a symbiotic lifestyle.</title>
        <authorList>
            <person name="Aranda M."/>
            <person name="Li Y."/>
            <person name="Liew Y.J."/>
            <person name="Baumgarten S."/>
            <person name="Simakov O."/>
            <person name="Wilson M."/>
            <person name="Piel J."/>
            <person name="Ashoor H."/>
            <person name="Bougouffa S."/>
            <person name="Bajic V.B."/>
            <person name="Ryu T."/>
            <person name="Ravasi T."/>
            <person name="Bayer T."/>
            <person name="Micklem G."/>
            <person name="Kim H."/>
            <person name="Bhak J."/>
            <person name="Lajeunesse T.C."/>
            <person name="Voolstra C.R."/>
        </authorList>
    </citation>
    <scope>NUCLEOTIDE SEQUENCE [LARGE SCALE GENOMIC DNA]</scope>
    <source>
        <strain evidence="3 4">CCMP2467</strain>
    </source>
</reference>
<evidence type="ECO:0000256" key="1">
    <source>
        <dbReference type="SAM" id="MobiDB-lite"/>
    </source>
</evidence>
<sequence length="1286" mass="141549">MLLCCRAEGIQKEAQGELNVSEAVIDVEEKGQEVFHLPTLTDSPASPPSFDSEASLESEIANKTGLRRNGFKPQISVSTACTMDPGLSESASPAGAVAEAKGRGIAELLPGMCEFWTFCDDGRRAKARVDVRYVTPAEVESMRMRKYRAAVLLKDFLNSATRLRSIPEVAAVVLEGEALMLQHGRVEVTNPSLGELVAGVVLRASGVRICVPGTSDKAAVFGPHGSGSCKVDIVTCVNMDAKKGAMCHQQELDKGARDVLLDASKDAADDVHIGLDLLEHFGVSASHISTWAFFERIMFFFTSPALAYIWLGMAGPTFPVLVCLLAWHRASRTKIVFLENVPSFPISTIEALMGDLYTCYFFYLSPSDVGCEYLSRQRVFIMLLLRGAAQVAFDVVSVLETVLQRSGTLYNSFWYLLHESEKVRYREYAQQWLQQRGVLPEAAKMPVYEFPDLRHANRFGGAALEDIWCLQLVFRRGGGGGGDAWYEAQKGEHDRRMASGEEHLNKNVSEILQVADLFPDDNATNVKPTTHGSLADVSTRAEGSLVKSDDTCLLEVPPQLSSILARRLAPLPLVHLFLLLVWLETEKKLAQEVDKKEYALFQVSEATAQIQMLQKALADADERQASEQQIVPVESAEDKAPASPLDDPDSPADVAKDESAATAEIAALPEPPTDPAPSPNHPAGVPLDPMSGLVSPAPVPAAPETTLPTPDLAEKPEAKPQILATAEKPIGKSPAKAPPPKMPKSPAIKAASKKSKAADAEPLSAKRTRLQAVGSRRESSRRLPTGAKRETRSETAPQSIIATGPNDVKTVNMLLRQLLLFLVTKNINTMMFACPMLAALRGDPLHMDYNCCLKALSAAGFSSISAFLGTEPPQGWTMLKLFCCMPAGLIPVVQLCMNVNRAGAFNDQSFGNKKAQACRLYKEVFHQESAEFQEFSENFVDDWGLDSQPSNKELHVRPRKWFSFLVHWRGLTAKGEESEFDAIELGARLQDPSRRSQYGGLDHTWTSNLKMALLATEMEGKARLCSEKLRAQEDMQCRGCMQRLAPTVAEACLQDNPDGQQSLDMKAVRKNAFESGANQLELSALVLQNFDLRLRCRMKLVAEGCNSLKFVCFSLIAKYPGFSVFLCPSYWRIDYCQSPIFATYLATTRAARELPTRVQFQADRTNMAWLKDEISLLFQQAHDPVVLRRLKVWKGMARNDDGSLKPTDMQQEHLEAFWNLVVATASERTWFLLHYVYTGPEMFAGLISDDEGEALACLARVRSAAECLIAAERAVNDPQHQDRVAA</sequence>
<accession>A0A1Q9D5C7</accession>
<evidence type="ECO:0000313" key="4">
    <source>
        <dbReference type="Proteomes" id="UP000186817"/>
    </source>
</evidence>
<feature type="region of interest" description="Disordered" evidence="1">
    <location>
        <begin position="621"/>
        <end position="797"/>
    </location>
</feature>
<evidence type="ECO:0000313" key="3">
    <source>
        <dbReference type="EMBL" id="OLP90421.1"/>
    </source>
</evidence>
<protein>
    <submittedName>
        <fullName evidence="3">Uncharacterized protein</fullName>
    </submittedName>
</protein>
<name>A0A1Q9D5C7_SYMMI</name>
<organism evidence="3 4">
    <name type="scientific">Symbiodinium microadriaticum</name>
    <name type="common">Dinoflagellate</name>
    <name type="synonym">Zooxanthella microadriatica</name>
    <dbReference type="NCBI Taxonomy" id="2951"/>
    <lineage>
        <taxon>Eukaryota</taxon>
        <taxon>Sar</taxon>
        <taxon>Alveolata</taxon>
        <taxon>Dinophyceae</taxon>
        <taxon>Suessiales</taxon>
        <taxon>Symbiodiniaceae</taxon>
        <taxon>Symbiodinium</taxon>
    </lineage>
</organism>
<keyword evidence="2" id="KW-0812">Transmembrane</keyword>
<dbReference type="EMBL" id="LSRX01000712">
    <property type="protein sequence ID" value="OLP90421.1"/>
    <property type="molecule type" value="Genomic_DNA"/>
</dbReference>
<proteinExistence type="predicted"/>
<dbReference type="OrthoDB" id="436390at2759"/>
<evidence type="ECO:0000256" key="2">
    <source>
        <dbReference type="SAM" id="Phobius"/>
    </source>
</evidence>
<keyword evidence="2" id="KW-0472">Membrane</keyword>
<keyword evidence="4" id="KW-1185">Reference proteome</keyword>
<feature type="compositionally biased region" description="Pro residues" evidence="1">
    <location>
        <begin position="669"/>
        <end position="680"/>
    </location>
</feature>
<feature type="transmembrane region" description="Helical" evidence="2">
    <location>
        <begin position="305"/>
        <end position="327"/>
    </location>
</feature>